<name>G8C187_TETPH</name>
<dbReference type="STRING" id="1071381.G8C187"/>
<comment type="similarity">
    <text evidence="4">Belongs to the SPC42 family.</text>
</comment>
<evidence type="ECO:0000256" key="7">
    <source>
        <dbReference type="ARBA" id="ARBA00023054"/>
    </source>
</evidence>
<evidence type="ECO:0000256" key="5">
    <source>
        <dbReference type="ARBA" id="ARBA00019821"/>
    </source>
</evidence>
<dbReference type="eggNOG" id="ENOG502RYX7">
    <property type="taxonomic scope" value="Eukaryota"/>
</dbReference>
<evidence type="ECO:0000256" key="1">
    <source>
        <dbReference type="ARBA" id="ARBA00003620"/>
    </source>
</evidence>
<evidence type="ECO:0000256" key="11">
    <source>
        <dbReference type="SAM" id="MobiDB-lite"/>
    </source>
</evidence>
<feature type="coiled-coil region" evidence="10">
    <location>
        <begin position="71"/>
        <end position="126"/>
    </location>
</feature>
<feature type="compositionally biased region" description="Low complexity" evidence="11">
    <location>
        <begin position="199"/>
        <end position="212"/>
    </location>
</feature>
<dbReference type="KEGG" id="tpf:TPHA_0N01340"/>
<dbReference type="Pfam" id="PF11544">
    <property type="entry name" value="Spc42p"/>
    <property type="match status" value="1"/>
</dbReference>
<gene>
    <name evidence="12" type="primary">TPHA0N01340</name>
    <name evidence="12" type="ordered locus">TPHA_0N01340</name>
</gene>
<dbReference type="GO" id="GO:0005816">
    <property type="term" value="C:spindle pole body"/>
    <property type="evidence" value="ECO:0007669"/>
    <property type="project" value="UniProtKB-SubCell"/>
</dbReference>
<evidence type="ECO:0000256" key="3">
    <source>
        <dbReference type="ARBA" id="ARBA00004317"/>
    </source>
</evidence>
<evidence type="ECO:0000256" key="10">
    <source>
        <dbReference type="SAM" id="Coils"/>
    </source>
</evidence>
<dbReference type="OrthoDB" id="4061426at2759"/>
<evidence type="ECO:0000313" key="13">
    <source>
        <dbReference type="Proteomes" id="UP000005666"/>
    </source>
</evidence>
<keyword evidence="7 10" id="KW-0175">Coiled coil</keyword>
<evidence type="ECO:0000256" key="6">
    <source>
        <dbReference type="ARBA" id="ARBA00022490"/>
    </source>
</evidence>
<dbReference type="EMBL" id="HE612869">
    <property type="protein sequence ID" value="CCE65915.1"/>
    <property type="molecule type" value="Genomic_DNA"/>
</dbReference>
<accession>G8C187</accession>
<dbReference type="OMA" id="HNHATHR"/>
<dbReference type="AlphaFoldDB" id="G8C187"/>
<dbReference type="InterPro" id="IPR021611">
    <property type="entry name" value="Spc42"/>
</dbReference>
<evidence type="ECO:0000256" key="8">
    <source>
        <dbReference type="ARBA" id="ARBA00023212"/>
    </source>
</evidence>
<feature type="region of interest" description="Disordered" evidence="11">
    <location>
        <begin position="192"/>
        <end position="216"/>
    </location>
</feature>
<proteinExistence type="inferred from homology"/>
<evidence type="ECO:0000256" key="4">
    <source>
        <dbReference type="ARBA" id="ARBA00006867"/>
    </source>
</evidence>
<reference evidence="12 13" key="1">
    <citation type="journal article" date="2011" name="Proc. Natl. Acad. Sci. U.S.A.">
        <title>Evolutionary erosion of yeast sex chromosomes by mating-type switching accidents.</title>
        <authorList>
            <person name="Gordon J.L."/>
            <person name="Armisen D."/>
            <person name="Proux-Wera E."/>
            <person name="Oheigeartaigh S.S."/>
            <person name="Byrne K.P."/>
            <person name="Wolfe K.H."/>
        </authorList>
    </citation>
    <scope>NUCLEOTIDE SEQUENCE [LARGE SCALE GENOMIC DNA]</scope>
    <source>
        <strain evidence="13">ATCC 24235 / CBS 4417 / NBRC 1672 / NRRL Y-8282 / UCD 70-5</strain>
    </source>
</reference>
<feature type="compositionally biased region" description="Polar residues" evidence="11">
    <location>
        <begin position="1"/>
        <end position="17"/>
    </location>
</feature>
<feature type="region of interest" description="Disordered" evidence="11">
    <location>
        <begin position="1"/>
        <end position="23"/>
    </location>
</feature>
<dbReference type="HOGENOM" id="CLU_056211_0_0_1"/>
<keyword evidence="13" id="KW-1185">Reference proteome</keyword>
<dbReference type="GO" id="GO:0005634">
    <property type="term" value="C:nucleus"/>
    <property type="evidence" value="ECO:0007669"/>
    <property type="project" value="UniProtKB-SubCell"/>
</dbReference>
<evidence type="ECO:0000256" key="2">
    <source>
        <dbReference type="ARBA" id="ARBA00004123"/>
    </source>
</evidence>
<feature type="coiled-coil region" evidence="10">
    <location>
        <begin position="221"/>
        <end position="248"/>
    </location>
</feature>
<dbReference type="Proteomes" id="UP000005666">
    <property type="component" value="Chromosome 14"/>
</dbReference>
<evidence type="ECO:0000313" key="12">
    <source>
        <dbReference type="EMBL" id="CCE65915.1"/>
    </source>
</evidence>
<dbReference type="GeneID" id="11530509"/>
<comment type="subcellular location">
    <subcellularLocation>
        <location evidence="3">Cytoplasm</location>
        <location evidence="3">Cytoskeleton</location>
        <location evidence="3">Microtubule organizing center</location>
        <location evidence="3">Spindle pole body</location>
    </subcellularLocation>
    <subcellularLocation>
        <location evidence="2">Nucleus</location>
    </subcellularLocation>
</comment>
<evidence type="ECO:0000256" key="9">
    <source>
        <dbReference type="ARBA" id="ARBA00023242"/>
    </source>
</evidence>
<comment type="function">
    <text evidence="1">Forms a polymeric layer at the periphery of the spindle pole body (SPB) central plaque which has an essential function during SPB duplication and may facilitate attachment of the SPB to the nuclear membrane.</text>
</comment>
<protein>
    <recommendedName>
        <fullName evidence="5">Spindle pole body component SPC42</fullName>
    </recommendedName>
</protein>
<keyword evidence="8" id="KW-0206">Cytoskeleton</keyword>
<dbReference type="RefSeq" id="XP_003688349.1">
    <property type="nucleotide sequence ID" value="XM_003688301.1"/>
</dbReference>
<sequence length="332" mass="39127">MNISPTPKRYTSSSSKYNYDEDDDFNMRYNNRNIFNRQPRNNGYQDSRVRDPNVQGVTILPEEYRMNSKMIGEILQEVKDLKNKLNAKDEELIRLTSITQTLRNKVTKYKNENERLQKVLDSYNYNKHNQQEPKYFNNQESPNILHHQYENIEIPKRRSPLQNEYREPVAQESYSETLNRIYESLENLKKTQPALPRESQPQPSNTNNSSWSFQPSEEDILVKESVELKNLEKEVEAVEKRLSIRHENEIRKTSLQLKLAALNDKLDMYSNPHQSFREHDTQTHHSSSVHDICKECNKNHSMHSLSTEDLKTKLSSDLSANSMLQTPTPIKR</sequence>
<keyword evidence="6" id="KW-0963">Cytoplasm</keyword>
<organism evidence="12 13">
    <name type="scientific">Tetrapisispora phaffii (strain ATCC 24235 / CBS 4417 / NBRC 1672 / NRRL Y-8282 / UCD 70-5)</name>
    <name type="common">Yeast</name>
    <name type="synonym">Fabospora phaffii</name>
    <dbReference type="NCBI Taxonomy" id="1071381"/>
    <lineage>
        <taxon>Eukaryota</taxon>
        <taxon>Fungi</taxon>
        <taxon>Dikarya</taxon>
        <taxon>Ascomycota</taxon>
        <taxon>Saccharomycotina</taxon>
        <taxon>Saccharomycetes</taxon>
        <taxon>Saccharomycetales</taxon>
        <taxon>Saccharomycetaceae</taxon>
        <taxon>Tetrapisispora</taxon>
    </lineage>
</organism>
<keyword evidence="9" id="KW-0539">Nucleus</keyword>